<dbReference type="RefSeq" id="WP_173132753.1">
    <property type="nucleotide sequence ID" value="NZ_CBCSGW010000003.1"/>
</dbReference>
<organism evidence="6 7">
    <name type="scientific">Kibdelosporangium persicum</name>
    <dbReference type="NCBI Taxonomy" id="2698649"/>
    <lineage>
        <taxon>Bacteria</taxon>
        <taxon>Bacillati</taxon>
        <taxon>Actinomycetota</taxon>
        <taxon>Actinomycetes</taxon>
        <taxon>Pseudonocardiales</taxon>
        <taxon>Pseudonocardiaceae</taxon>
        <taxon>Kibdelosporangium</taxon>
    </lineage>
</organism>
<dbReference type="InterPro" id="IPR049416">
    <property type="entry name" value="VinK-like_small"/>
</dbReference>
<dbReference type="InterPro" id="IPR050858">
    <property type="entry name" value="Mal-CoA-ACP_Trans/PKS_FabD"/>
</dbReference>
<feature type="domain" description="Malonyl-CoA-[acyl-carrier-protein] transacylase small" evidence="5">
    <location>
        <begin position="132"/>
        <end position="190"/>
    </location>
</feature>
<evidence type="ECO:0000313" key="7">
    <source>
        <dbReference type="Proteomes" id="UP000763557"/>
    </source>
</evidence>
<dbReference type="EMBL" id="JAAATY010000010">
    <property type="protein sequence ID" value="NRN66554.1"/>
    <property type="molecule type" value="Genomic_DNA"/>
</dbReference>
<dbReference type="Pfam" id="PF21124">
    <property type="entry name" value="VinK_C"/>
    <property type="match status" value="1"/>
</dbReference>
<dbReference type="PANTHER" id="PTHR42681">
    <property type="entry name" value="MALONYL-COA-ACYL CARRIER PROTEIN TRANSACYLASE, MITOCHONDRIAL"/>
    <property type="match status" value="1"/>
</dbReference>
<proteinExistence type="predicted"/>
<accession>A0ABX2F5W8</accession>
<reference evidence="6 7" key="1">
    <citation type="submission" date="2020-01" db="EMBL/GenBank/DDBJ databases">
        <title>Kibdelosporangium persica a novel Actinomycetes from a hot desert in Iran.</title>
        <authorList>
            <person name="Safaei N."/>
            <person name="Zaburannyi N."/>
            <person name="Mueller R."/>
            <person name="Wink J."/>
        </authorList>
    </citation>
    <scope>NUCLEOTIDE SEQUENCE [LARGE SCALE GENOMIC DNA]</scope>
    <source>
        <strain evidence="6 7">4NS15</strain>
    </source>
</reference>
<dbReference type="SUPFAM" id="SSF52151">
    <property type="entry name" value="FabD/lysophospholipase-like"/>
    <property type="match status" value="1"/>
</dbReference>
<dbReference type="InterPro" id="IPR001227">
    <property type="entry name" value="Ac_transferase_dom_sf"/>
</dbReference>
<comment type="catalytic activity">
    <reaction evidence="4">
        <text>holo-[ACP] + malonyl-CoA = malonyl-[ACP] + CoA</text>
        <dbReference type="Rhea" id="RHEA:41792"/>
        <dbReference type="Rhea" id="RHEA-COMP:9623"/>
        <dbReference type="Rhea" id="RHEA-COMP:9685"/>
        <dbReference type="ChEBI" id="CHEBI:57287"/>
        <dbReference type="ChEBI" id="CHEBI:57384"/>
        <dbReference type="ChEBI" id="CHEBI:64479"/>
        <dbReference type="ChEBI" id="CHEBI:78449"/>
        <dbReference type="EC" id="2.3.1.39"/>
    </reaction>
</comment>
<gene>
    <name evidence="6" type="ORF">GC106_37790</name>
</gene>
<keyword evidence="2" id="KW-0808">Transferase</keyword>
<evidence type="ECO:0000256" key="1">
    <source>
        <dbReference type="ARBA" id="ARBA00013258"/>
    </source>
</evidence>
<protein>
    <recommendedName>
        <fullName evidence="1">[acyl-carrier-protein] S-malonyltransferase</fullName>
        <ecNumber evidence="1">2.3.1.39</ecNumber>
    </recommendedName>
</protein>
<dbReference type="InterPro" id="IPR016035">
    <property type="entry name" value="Acyl_Trfase/lysoPLipase"/>
</dbReference>
<keyword evidence="3" id="KW-0012">Acyltransferase</keyword>
<name>A0ABX2F5W8_9PSEU</name>
<evidence type="ECO:0000313" key="6">
    <source>
        <dbReference type="EMBL" id="NRN66554.1"/>
    </source>
</evidence>
<comment type="caution">
    <text evidence="6">The sequence shown here is derived from an EMBL/GenBank/DDBJ whole genome shotgun (WGS) entry which is preliminary data.</text>
</comment>
<evidence type="ECO:0000259" key="5">
    <source>
        <dbReference type="Pfam" id="PF21124"/>
    </source>
</evidence>
<dbReference type="PANTHER" id="PTHR42681:SF1">
    <property type="entry name" value="MALONYL-COA-ACYL CARRIER PROTEIN TRANSACYLASE, MITOCHONDRIAL"/>
    <property type="match status" value="1"/>
</dbReference>
<evidence type="ECO:0000256" key="4">
    <source>
        <dbReference type="ARBA" id="ARBA00048462"/>
    </source>
</evidence>
<dbReference type="Proteomes" id="UP000763557">
    <property type="component" value="Unassembled WGS sequence"/>
</dbReference>
<dbReference type="Gene3D" id="3.40.366.10">
    <property type="entry name" value="Malonyl-Coenzyme A Acyl Carrier Protein, domain 2"/>
    <property type="match status" value="1"/>
</dbReference>
<evidence type="ECO:0000256" key="2">
    <source>
        <dbReference type="ARBA" id="ARBA00022679"/>
    </source>
</evidence>
<dbReference type="EC" id="2.3.1.39" evidence="1"/>
<sequence>MSTAIVFPGMGPQVFADVGKFLLINPVAREMAGQASDTVGYNVIDRYRVSESDYSEAAQVAFLVTCLALARWAEENLGMAARFCAGPSFGGKAAATYSGSLTFRDAVWLTAKLSEYETRFFTEDLPGIVTHSFARTPRESLKEILAELDDWHEISCHIDHDFYMVSLREERLDWLQRRIRAAGGLPLYTMDPPMHSSTFAPLRDRVETDLFGELEFADPVIPVVADQDGSVRKTGDGVRTMLLDGFVRAVQWPEVVDTLLGLDVQTVYVSGQDSLFGRVPCTTRNFDVTPVDLRLAMRPPRPTR</sequence>
<keyword evidence="7" id="KW-1185">Reference proteome</keyword>
<evidence type="ECO:0000256" key="3">
    <source>
        <dbReference type="ARBA" id="ARBA00023315"/>
    </source>
</evidence>
<dbReference type="Gene3D" id="3.30.70.250">
    <property type="entry name" value="Malonyl-CoA ACP transacylase, ACP-binding"/>
    <property type="match status" value="1"/>
</dbReference>